<dbReference type="GO" id="GO:0016787">
    <property type="term" value="F:hydrolase activity"/>
    <property type="evidence" value="ECO:0007669"/>
    <property type="project" value="InterPro"/>
</dbReference>
<dbReference type="EMBL" id="RCNU01000008">
    <property type="protein sequence ID" value="RWQ94177.1"/>
    <property type="molecule type" value="Genomic_DNA"/>
</dbReference>
<dbReference type="Gene3D" id="3.60.21.10">
    <property type="match status" value="1"/>
</dbReference>
<proteinExistence type="predicted"/>
<protein>
    <submittedName>
        <fullName evidence="2">Metallo-dependent phosphatase-like protein</fullName>
    </submittedName>
</protein>
<reference evidence="2 3" key="1">
    <citation type="journal article" date="2018" name="Front. Microbiol.">
        <title>Genomic and genetic insights into a cosmopolitan fungus, Paecilomyces variotii (Eurotiales).</title>
        <authorList>
            <person name="Urquhart A.S."/>
            <person name="Mondo S.J."/>
            <person name="Makela M.R."/>
            <person name="Hane J.K."/>
            <person name="Wiebenga A."/>
            <person name="He G."/>
            <person name="Mihaltcheva S."/>
            <person name="Pangilinan J."/>
            <person name="Lipzen A."/>
            <person name="Barry K."/>
            <person name="de Vries R.P."/>
            <person name="Grigoriev I.V."/>
            <person name="Idnurm A."/>
        </authorList>
    </citation>
    <scope>NUCLEOTIDE SEQUENCE [LARGE SCALE GENOMIC DNA]</scope>
    <source>
        <strain evidence="2 3">CBS 101075</strain>
    </source>
</reference>
<dbReference type="RefSeq" id="XP_028483822.1">
    <property type="nucleotide sequence ID" value="XM_028627338.1"/>
</dbReference>
<accession>A0A443HQU1</accession>
<gene>
    <name evidence="2" type="ORF">C8Q69DRAFT_318769</name>
</gene>
<comment type="caution">
    <text evidence="2">The sequence shown here is derived from an EMBL/GenBank/DDBJ whole genome shotgun (WGS) entry which is preliminary data.</text>
</comment>
<dbReference type="PANTHER" id="PTHR12905:SF16">
    <property type="entry name" value="SER_THR PROTEIN PHOSPHATASE FAMILY PROTEIN (AFU_ORTHOLOGUE AFUA_1G06000)"/>
    <property type="match status" value="1"/>
</dbReference>
<evidence type="ECO:0000313" key="3">
    <source>
        <dbReference type="Proteomes" id="UP000283841"/>
    </source>
</evidence>
<sequence length="372" mass="41724">MEDPASRLYRKTRIVCVSDTHGYTPSEAGFKLPKGDVFIHAGDLTNHGSMTELRRTIDWISKADYEVKIIVAGNHDITLDPEFYTQHGPKFHKQNLEDPEKCIELITKTSTPIVFLRHASTTIRLTKPEGPRTTFTVFGSPYSRFKGDWAFGYEPEDAYKLWQQIPIATDIVVTHVPPNLPNSPHKERVAVGCEGLYKALKKLKPMLVVCGHVHEGRGYHRIRWESSPSDNGFNKEEVMTGDLPPMGSKKQSLVDLTGKKQRRLDNFSIQSYADPGLEQTYTPQPGHDCSGIRNASSTLQIGRSDKDPMPLVESEERPKRRETCVVNAAIVATSWPHKEGKRFHAPIIVDLDLPAWDYHIATGANTATTAGR</sequence>
<dbReference type="InterPro" id="IPR004843">
    <property type="entry name" value="Calcineurin-like_PHP"/>
</dbReference>
<dbReference type="CDD" id="cd07379">
    <property type="entry name" value="MPP_239FB"/>
    <property type="match status" value="1"/>
</dbReference>
<dbReference type="Proteomes" id="UP000283841">
    <property type="component" value="Unassembled WGS sequence"/>
</dbReference>
<evidence type="ECO:0000313" key="2">
    <source>
        <dbReference type="EMBL" id="RWQ94177.1"/>
    </source>
</evidence>
<dbReference type="VEuPathDB" id="FungiDB:C8Q69DRAFT_318769"/>
<evidence type="ECO:0000259" key="1">
    <source>
        <dbReference type="Pfam" id="PF00149"/>
    </source>
</evidence>
<dbReference type="GeneID" id="39596615"/>
<feature type="domain" description="Calcineurin-like phosphoesterase" evidence="1">
    <location>
        <begin position="13"/>
        <end position="215"/>
    </location>
</feature>
<organism evidence="2 3">
    <name type="scientific">Byssochlamys spectabilis</name>
    <name type="common">Paecilomyces variotii</name>
    <dbReference type="NCBI Taxonomy" id="264951"/>
    <lineage>
        <taxon>Eukaryota</taxon>
        <taxon>Fungi</taxon>
        <taxon>Dikarya</taxon>
        <taxon>Ascomycota</taxon>
        <taxon>Pezizomycotina</taxon>
        <taxon>Eurotiomycetes</taxon>
        <taxon>Eurotiomycetidae</taxon>
        <taxon>Eurotiales</taxon>
        <taxon>Thermoascaceae</taxon>
        <taxon>Paecilomyces</taxon>
    </lineage>
</organism>
<dbReference type="Pfam" id="PF00149">
    <property type="entry name" value="Metallophos"/>
    <property type="match status" value="1"/>
</dbReference>
<dbReference type="PANTHER" id="PTHR12905">
    <property type="entry name" value="METALLOPHOSPHOESTERASE"/>
    <property type="match status" value="1"/>
</dbReference>
<dbReference type="AlphaFoldDB" id="A0A443HQU1"/>
<dbReference type="InterPro" id="IPR051693">
    <property type="entry name" value="UPF0046_metallophosphoest"/>
</dbReference>
<dbReference type="SUPFAM" id="SSF56300">
    <property type="entry name" value="Metallo-dependent phosphatases"/>
    <property type="match status" value="1"/>
</dbReference>
<keyword evidence="3" id="KW-1185">Reference proteome</keyword>
<name>A0A443HQU1_BYSSP</name>
<dbReference type="InterPro" id="IPR029052">
    <property type="entry name" value="Metallo-depent_PP-like"/>
</dbReference>